<feature type="transmembrane region" description="Helical" evidence="1">
    <location>
        <begin position="160"/>
        <end position="180"/>
    </location>
</feature>
<comment type="caution">
    <text evidence="2">The sequence shown here is derived from an EMBL/GenBank/DDBJ whole genome shotgun (WGS) entry which is preliminary data.</text>
</comment>
<sequence>MKFSNLFFRVSGAFMVLGSIAAVIGHLLKPQPPVSNNGIAVFISESLHSDTLLIIGVPVVLLCMAAIFIKQSEKLSLWGWAGYPLMFIGLLVVDLIQPVIRLAAYPYVLADVNGEKEIFQAVTTIYDQEPFGFLNFLLLLSLIGPLWSAVAFWKAKTYPGWLPLMLALLVPVFIIAPLFGFFNFPAYLYVVFTLFGIRLITDTLKKQSAPSHSPDL</sequence>
<protein>
    <recommendedName>
        <fullName evidence="4">DUF4386 domain-containing protein</fullName>
    </recommendedName>
</protein>
<evidence type="ECO:0008006" key="4">
    <source>
        <dbReference type="Google" id="ProtNLM"/>
    </source>
</evidence>
<gene>
    <name evidence="2" type="ORF">DRW41_04890</name>
</gene>
<feature type="transmembrane region" description="Helical" evidence="1">
    <location>
        <begin position="81"/>
        <end position="100"/>
    </location>
</feature>
<evidence type="ECO:0000313" key="2">
    <source>
        <dbReference type="EMBL" id="RDU38895.1"/>
    </source>
</evidence>
<organism evidence="2 3">
    <name type="scientific">Neobacillus piezotolerans</name>
    <dbReference type="NCBI Taxonomy" id="2259171"/>
    <lineage>
        <taxon>Bacteria</taxon>
        <taxon>Bacillati</taxon>
        <taxon>Bacillota</taxon>
        <taxon>Bacilli</taxon>
        <taxon>Bacillales</taxon>
        <taxon>Bacillaceae</taxon>
        <taxon>Neobacillus</taxon>
    </lineage>
</organism>
<evidence type="ECO:0000256" key="1">
    <source>
        <dbReference type="SAM" id="Phobius"/>
    </source>
</evidence>
<dbReference type="AlphaFoldDB" id="A0A3D8GWS2"/>
<feature type="transmembrane region" description="Helical" evidence="1">
    <location>
        <begin position="133"/>
        <end position="153"/>
    </location>
</feature>
<evidence type="ECO:0000313" key="3">
    <source>
        <dbReference type="Proteomes" id="UP000257144"/>
    </source>
</evidence>
<feature type="transmembrane region" description="Helical" evidence="1">
    <location>
        <begin position="51"/>
        <end position="69"/>
    </location>
</feature>
<dbReference type="EMBL" id="QNQT01000001">
    <property type="protein sequence ID" value="RDU38895.1"/>
    <property type="molecule type" value="Genomic_DNA"/>
</dbReference>
<feature type="transmembrane region" description="Helical" evidence="1">
    <location>
        <begin position="7"/>
        <end position="28"/>
    </location>
</feature>
<proteinExistence type="predicted"/>
<keyword evidence="3" id="KW-1185">Reference proteome</keyword>
<keyword evidence="1" id="KW-0472">Membrane</keyword>
<dbReference type="Proteomes" id="UP000257144">
    <property type="component" value="Unassembled WGS sequence"/>
</dbReference>
<keyword evidence="1" id="KW-0812">Transmembrane</keyword>
<accession>A0A3D8GWS2</accession>
<dbReference type="RefSeq" id="WP_115450809.1">
    <property type="nucleotide sequence ID" value="NZ_QNQT01000001.1"/>
</dbReference>
<reference evidence="2 3" key="1">
    <citation type="submission" date="2018-07" db="EMBL/GenBank/DDBJ databases">
        <title>Bacillus sp. YLB-04 draft genome sequence.</title>
        <authorList>
            <person name="Yu L."/>
            <person name="Tang X."/>
        </authorList>
    </citation>
    <scope>NUCLEOTIDE SEQUENCE [LARGE SCALE GENOMIC DNA]</scope>
    <source>
        <strain evidence="2 3">YLB-04</strain>
    </source>
</reference>
<keyword evidence="1" id="KW-1133">Transmembrane helix</keyword>
<dbReference type="OrthoDB" id="2851712at2"/>
<name>A0A3D8GWS2_9BACI</name>